<dbReference type="KEGG" id="tet:TTHERM_00926940"/>
<name>Q22DW5_TETTS</name>
<reference evidence="2" key="1">
    <citation type="journal article" date="2006" name="PLoS Biol.">
        <title>Macronuclear genome sequence of the ciliate Tetrahymena thermophila, a model eukaryote.</title>
        <authorList>
            <person name="Eisen J.A."/>
            <person name="Coyne R.S."/>
            <person name="Wu M."/>
            <person name="Wu D."/>
            <person name="Thiagarajan M."/>
            <person name="Wortman J.R."/>
            <person name="Badger J.H."/>
            <person name="Ren Q."/>
            <person name="Amedeo P."/>
            <person name="Jones K.M."/>
            <person name="Tallon L.J."/>
            <person name="Delcher A.L."/>
            <person name="Salzberg S.L."/>
            <person name="Silva J.C."/>
            <person name="Haas B.J."/>
            <person name="Majoros W.H."/>
            <person name="Farzad M."/>
            <person name="Carlton J.M."/>
            <person name="Smith R.K. Jr."/>
            <person name="Garg J."/>
            <person name="Pearlman R.E."/>
            <person name="Karrer K.M."/>
            <person name="Sun L."/>
            <person name="Manning G."/>
            <person name="Elde N.C."/>
            <person name="Turkewitz A.P."/>
            <person name="Asai D.J."/>
            <person name="Wilkes D.E."/>
            <person name="Wang Y."/>
            <person name="Cai H."/>
            <person name="Collins K."/>
            <person name="Stewart B.A."/>
            <person name="Lee S.R."/>
            <person name="Wilamowska K."/>
            <person name="Weinberg Z."/>
            <person name="Ruzzo W.L."/>
            <person name="Wloga D."/>
            <person name="Gaertig J."/>
            <person name="Frankel J."/>
            <person name="Tsao C.-C."/>
            <person name="Gorovsky M.A."/>
            <person name="Keeling P.J."/>
            <person name="Waller R.F."/>
            <person name="Patron N.J."/>
            <person name="Cherry J.M."/>
            <person name="Stover N.A."/>
            <person name="Krieger C.J."/>
            <person name="del Toro C."/>
            <person name="Ryder H.F."/>
            <person name="Williamson S.C."/>
            <person name="Barbeau R.A."/>
            <person name="Hamilton E.P."/>
            <person name="Orias E."/>
        </authorList>
    </citation>
    <scope>NUCLEOTIDE SEQUENCE [LARGE SCALE GENOMIC DNA]</scope>
    <source>
        <strain evidence="2">SB210</strain>
    </source>
</reference>
<evidence type="ECO:0000313" key="2">
    <source>
        <dbReference type="Proteomes" id="UP000009168"/>
    </source>
</evidence>
<dbReference type="InParanoid" id="Q22DW5"/>
<dbReference type="EMBL" id="GG662734">
    <property type="protein sequence ID" value="EAR83440.1"/>
    <property type="molecule type" value="Genomic_DNA"/>
</dbReference>
<sequence>MQDLEQKLQQIRKLQFNFKVEECKSLCLELLQTSKESLPELKTICGFCEQFSDPKKSINTLYSVYEDSPFYFKNNTYLLHVLDQQSCEKAKKFASQLINSYEKLGEQTDIYYFLSFSMAQKTIDPENHLGTKQILLNGYTQQGSIKKNIEDQEKSFQKILCSLQKEEQAWVYHQIGKEILYKFFLDQEDQDIFNECATILKNCLQVQPNNTLAMQLLAMLYVQNEQNKTENLLRALEIYNKALKINSNDQQMKVYLCEVLIELDQFEECDDILEGIVSQKQTPFLFNKYLQYVSFSYQYRFKDQNIDFENLFRLLMQTIEYDGEDYYNFDSFYLLVYLVQLSKSFIKQKEQIEKALEYLSMNDPKIQSKLKQLVGFEPQLQEFLNVFTKKIQESIQQIYTLAAYQKEIEPQITYMSRISHWDNYFN</sequence>
<dbReference type="Gene3D" id="1.25.40.10">
    <property type="entry name" value="Tetratricopeptide repeat domain"/>
    <property type="match status" value="1"/>
</dbReference>
<proteinExistence type="predicted"/>
<dbReference type="GeneID" id="7842851"/>
<keyword evidence="2" id="KW-1185">Reference proteome</keyword>
<dbReference type="Proteomes" id="UP000009168">
    <property type="component" value="Unassembled WGS sequence"/>
</dbReference>
<dbReference type="AlphaFoldDB" id="Q22DW5"/>
<evidence type="ECO:0000313" key="1">
    <source>
        <dbReference type="EMBL" id="EAR83440.1"/>
    </source>
</evidence>
<protein>
    <recommendedName>
        <fullName evidence="3">Tetratricopeptide repeat protein</fullName>
    </recommendedName>
</protein>
<accession>Q22DW5</accession>
<dbReference type="SUPFAM" id="SSF48452">
    <property type="entry name" value="TPR-like"/>
    <property type="match status" value="1"/>
</dbReference>
<gene>
    <name evidence="1" type="ORF">TTHERM_00926940</name>
</gene>
<organism evidence="1 2">
    <name type="scientific">Tetrahymena thermophila (strain SB210)</name>
    <dbReference type="NCBI Taxonomy" id="312017"/>
    <lineage>
        <taxon>Eukaryota</taxon>
        <taxon>Sar</taxon>
        <taxon>Alveolata</taxon>
        <taxon>Ciliophora</taxon>
        <taxon>Intramacronucleata</taxon>
        <taxon>Oligohymenophorea</taxon>
        <taxon>Hymenostomatida</taxon>
        <taxon>Tetrahymenina</taxon>
        <taxon>Tetrahymenidae</taxon>
        <taxon>Tetrahymena</taxon>
    </lineage>
</organism>
<dbReference type="RefSeq" id="XP_001031103.1">
    <property type="nucleotide sequence ID" value="XM_001031103.2"/>
</dbReference>
<evidence type="ECO:0008006" key="3">
    <source>
        <dbReference type="Google" id="ProtNLM"/>
    </source>
</evidence>
<dbReference type="HOGENOM" id="CLU_644800_0_0_1"/>
<dbReference type="InterPro" id="IPR011990">
    <property type="entry name" value="TPR-like_helical_dom_sf"/>
</dbReference>